<evidence type="ECO:0000313" key="12">
    <source>
        <dbReference type="EMBL" id="KAH9323120.1"/>
    </source>
</evidence>
<name>A0AA38LHT8_TAXCH</name>
<dbReference type="SMART" id="SM00744">
    <property type="entry name" value="RINGv"/>
    <property type="match status" value="1"/>
</dbReference>
<dbReference type="SUPFAM" id="SSF57850">
    <property type="entry name" value="RING/U-box"/>
    <property type="match status" value="1"/>
</dbReference>
<dbReference type="PANTHER" id="PTHR46065:SF3">
    <property type="entry name" value="FI20425P1"/>
    <property type="match status" value="1"/>
</dbReference>
<keyword evidence="3 10" id="KW-0812">Transmembrane</keyword>
<evidence type="ECO:0000256" key="6">
    <source>
        <dbReference type="ARBA" id="ARBA00022786"/>
    </source>
</evidence>
<accession>A0AA38LHT8</accession>
<evidence type="ECO:0000256" key="9">
    <source>
        <dbReference type="ARBA" id="ARBA00023136"/>
    </source>
</evidence>
<evidence type="ECO:0000259" key="11">
    <source>
        <dbReference type="PROSITE" id="PS51292"/>
    </source>
</evidence>
<dbReference type="InterPro" id="IPR013083">
    <property type="entry name" value="Znf_RING/FYVE/PHD"/>
</dbReference>
<dbReference type="EMBL" id="JAHRHJ020000003">
    <property type="protein sequence ID" value="KAH9323120.1"/>
    <property type="molecule type" value="Genomic_DNA"/>
</dbReference>
<reference evidence="12 13" key="1">
    <citation type="journal article" date="2021" name="Nat. Plants">
        <title>The Taxus genome provides insights into paclitaxel biosynthesis.</title>
        <authorList>
            <person name="Xiong X."/>
            <person name="Gou J."/>
            <person name="Liao Q."/>
            <person name="Li Y."/>
            <person name="Zhou Q."/>
            <person name="Bi G."/>
            <person name="Li C."/>
            <person name="Du R."/>
            <person name="Wang X."/>
            <person name="Sun T."/>
            <person name="Guo L."/>
            <person name="Liang H."/>
            <person name="Lu P."/>
            <person name="Wu Y."/>
            <person name="Zhang Z."/>
            <person name="Ro D.K."/>
            <person name="Shang Y."/>
            <person name="Huang S."/>
            <person name="Yan J."/>
        </authorList>
    </citation>
    <scope>NUCLEOTIDE SEQUENCE [LARGE SCALE GENOMIC DNA]</scope>
    <source>
        <strain evidence="12">Ta-2019</strain>
    </source>
</reference>
<evidence type="ECO:0000256" key="2">
    <source>
        <dbReference type="ARBA" id="ARBA00022679"/>
    </source>
</evidence>
<feature type="transmembrane region" description="Helical" evidence="10">
    <location>
        <begin position="269"/>
        <end position="294"/>
    </location>
</feature>
<dbReference type="GO" id="GO:0016020">
    <property type="term" value="C:membrane"/>
    <property type="evidence" value="ECO:0007669"/>
    <property type="project" value="UniProtKB-SubCell"/>
</dbReference>
<evidence type="ECO:0000256" key="8">
    <source>
        <dbReference type="ARBA" id="ARBA00022989"/>
    </source>
</evidence>
<dbReference type="Pfam" id="PF12906">
    <property type="entry name" value="RINGv"/>
    <property type="match status" value="1"/>
</dbReference>
<organism evidence="12 13">
    <name type="scientific">Taxus chinensis</name>
    <name type="common">Chinese yew</name>
    <name type="synonym">Taxus wallichiana var. chinensis</name>
    <dbReference type="NCBI Taxonomy" id="29808"/>
    <lineage>
        <taxon>Eukaryota</taxon>
        <taxon>Viridiplantae</taxon>
        <taxon>Streptophyta</taxon>
        <taxon>Embryophyta</taxon>
        <taxon>Tracheophyta</taxon>
        <taxon>Spermatophyta</taxon>
        <taxon>Pinopsida</taxon>
        <taxon>Pinidae</taxon>
        <taxon>Conifers II</taxon>
        <taxon>Cupressales</taxon>
        <taxon>Taxaceae</taxon>
        <taxon>Taxus</taxon>
    </lineage>
</organism>
<sequence>MNAGYTPTRLVEKAFRNFQINAAGKCKESTTFFSIFPTCTKMGALEQGMDISESIKEVEFCQNVLVAYSPADMYTIGGSKHKVNFSFTGQLYEEKMTQGEQFEPICRICLESNPISVLDDAGLLAEERLISPCACSGTQAYVHLKCLRKWQNAVLTSTRPGASRTAAIICPVCTASFSVVPLQTGLTSRMLKAISNYSCELAGVICVMCACYFALAGLNLQTILDDFDSALALAREIIPCSFNINMEEGCLSRTCSMLESRLGSGRPSLYPGTILVATAAMPSPFFFGSVVLLYEHRRCSGSRGLILNMPLEEERIFDWEAKSLRSMRNGALSKHVAHGVGGPVAPNDWMVLHKCAGCITSTPKHSCSQSLGKEKPFTRNLGLELLPGVFLGRDISPVLHFAKEETSVTTHQILHGHAEWFVGQLGSEVKRGFWLTEPNASDILLATPPHELWHALINK</sequence>
<dbReference type="SUPFAM" id="SSF143456">
    <property type="entry name" value="VC0467-like"/>
    <property type="match status" value="1"/>
</dbReference>
<keyword evidence="8 10" id="KW-1133">Transmembrane helix</keyword>
<evidence type="ECO:0000256" key="7">
    <source>
        <dbReference type="ARBA" id="ARBA00022833"/>
    </source>
</evidence>
<feature type="transmembrane region" description="Helical" evidence="10">
    <location>
        <begin position="197"/>
        <end position="218"/>
    </location>
</feature>
<keyword evidence="13" id="KW-1185">Reference proteome</keyword>
<keyword evidence="2" id="KW-0808">Transferase</keyword>
<dbReference type="CDD" id="cd16495">
    <property type="entry name" value="RING_CH-C4HC3_MARCH"/>
    <property type="match status" value="1"/>
</dbReference>
<comment type="caution">
    <text evidence="12">The sequence shown here is derived from an EMBL/GenBank/DDBJ whole genome shotgun (WGS) entry which is preliminary data.</text>
</comment>
<evidence type="ECO:0000256" key="1">
    <source>
        <dbReference type="ARBA" id="ARBA00004141"/>
    </source>
</evidence>
<evidence type="ECO:0000256" key="5">
    <source>
        <dbReference type="ARBA" id="ARBA00022771"/>
    </source>
</evidence>
<dbReference type="Proteomes" id="UP000824469">
    <property type="component" value="Unassembled WGS sequence"/>
</dbReference>
<dbReference type="Gene3D" id="3.30.40.10">
    <property type="entry name" value="Zinc/RING finger domain, C3HC4 (zinc finger)"/>
    <property type="match status" value="1"/>
</dbReference>
<dbReference type="Pfam" id="PF02622">
    <property type="entry name" value="DUF179"/>
    <property type="match status" value="1"/>
</dbReference>
<dbReference type="InterPro" id="IPR011016">
    <property type="entry name" value="Znf_RING-CH"/>
</dbReference>
<dbReference type="AlphaFoldDB" id="A0AA38LHT8"/>
<proteinExistence type="predicted"/>
<dbReference type="OMA" id="EERRFEW"/>
<protein>
    <recommendedName>
        <fullName evidence="11">RING-CH-type domain-containing protein</fullName>
    </recommendedName>
</protein>
<keyword evidence="9 10" id="KW-0472">Membrane</keyword>
<evidence type="ECO:0000256" key="10">
    <source>
        <dbReference type="SAM" id="Phobius"/>
    </source>
</evidence>
<feature type="domain" description="RING-CH-type" evidence="11">
    <location>
        <begin position="98"/>
        <end position="180"/>
    </location>
</feature>
<dbReference type="InterPro" id="IPR003774">
    <property type="entry name" value="AlgH-like"/>
</dbReference>
<evidence type="ECO:0000256" key="3">
    <source>
        <dbReference type="ARBA" id="ARBA00022692"/>
    </source>
</evidence>
<evidence type="ECO:0000256" key="4">
    <source>
        <dbReference type="ARBA" id="ARBA00022723"/>
    </source>
</evidence>
<dbReference type="GO" id="GO:0016740">
    <property type="term" value="F:transferase activity"/>
    <property type="evidence" value="ECO:0007669"/>
    <property type="project" value="UniProtKB-KW"/>
</dbReference>
<evidence type="ECO:0000313" key="13">
    <source>
        <dbReference type="Proteomes" id="UP000824469"/>
    </source>
</evidence>
<dbReference type="GO" id="GO:0008270">
    <property type="term" value="F:zinc ion binding"/>
    <property type="evidence" value="ECO:0007669"/>
    <property type="project" value="UniProtKB-KW"/>
</dbReference>
<keyword evidence="4" id="KW-0479">Metal-binding</keyword>
<comment type="subcellular location">
    <subcellularLocation>
        <location evidence="1">Membrane</location>
        <topology evidence="1">Multi-pass membrane protein</topology>
    </subcellularLocation>
</comment>
<keyword evidence="6" id="KW-0833">Ubl conjugation pathway</keyword>
<keyword evidence="5" id="KW-0863">Zinc-finger</keyword>
<dbReference type="PROSITE" id="PS51292">
    <property type="entry name" value="ZF_RING_CH"/>
    <property type="match status" value="1"/>
</dbReference>
<dbReference type="PANTHER" id="PTHR46065">
    <property type="entry name" value="E3 UBIQUITIN-PROTEIN LIGASE MARCH 2/3 FAMILY MEMBER"/>
    <property type="match status" value="1"/>
</dbReference>
<gene>
    <name evidence="12" type="ORF">KI387_017759</name>
</gene>
<keyword evidence="7" id="KW-0862">Zinc</keyword>
<dbReference type="Gene3D" id="3.40.1740.10">
    <property type="entry name" value="VC0467-like"/>
    <property type="match status" value="1"/>
</dbReference>